<dbReference type="eggNOG" id="ENOG502QRP7">
    <property type="taxonomic scope" value="Eukaryota"/>
</dbReference>
<organism evidence="3 4">
    <name type="scientific">Aspergillus oryzae</name>
    <name type="common">Yellow koji mold</name>
    <dbReference type="NCBI Taxonomy" id="5062"/>
    <lineage>
        <taxon>Eukaryota</taxon>
        <taxon>Fungi</taxon>
        <taxon>Dikarya</taxon>
        <taxon>Ascomycota</taxon>
        <taxon>Pezizomycotina</taxon>
        <taxon>Eurotiomycetes</taxon>
        <taxon>Eurotiomycetidae</taxon>
        <taxon>Eurotiales</taxon>
        <taxon>Aspergillaceae</taxon>
        <taxon>Aspergillus</taxon>
        <taxon>Aspergillus subgen. Circumdati</taxon>
    </lineage>
</organism>
<dbReference type="PANTHER" id="PTHR34144">
    <property type="entry name" value="CHROMOSOME 8, WHOLE GENOME SHOTGUN SEQUENCE"/>
    <property type="match status" value="1"/>
</dbReference>
<dbReference type="VEuPathDB" id="FungiDB:AO090009000014"/>
<dbReference type="Pfam" id="PF11735">
    <property type="entry name" value="CAP59_mtransfer"/>
    <property type="match status" value="1"/>
</dbReference>
<sequence length="1060" mass="118517">MWPAIDSLGFKMDWKFAQRHVLRLAAATAALLLVAFLYINFNVGSSTMGEAIRVNNKTQSCIDFDPATVSEKLHSTIRLKQHTYNNAEISEFVCSILNHDMNLTAKLDCSVSIDSRYEHLRPSPSGSPRIQYYFALDLYQAVHIILPLMGAIMEAIRYLGPEYCALSIVEGRSTDGTYAILAGLKTELAAMGVPYFLVRDYLDPKAGGENRITALSHLRNLALEPLLEESKSKHSRLASKPTIIFVNDIVICPEDILELIHQRVIQSASMTCAFDWNKNAGNFYDSWVSRSMSGNLFFEVTHDGRHWLGDDMFFDHPDSAARWDQTLPIQVYSCWGGMVTLDAEPFIRGSIAFRSSDKEECYMGEPMTLAKDLWKQGRGQILAVPSVNTGYEYDQARDAKGRRGYVHDIVNHTQYNTEAELVKWQKAPPPMVKCMPVYWSKLGTDAPCPTHYTESELRTHAKESEGWNDVQDFWESVASIISRDGWTTNDRYGNAVALFKELREIGRKSMVGREGEDFEEQPQNKDPSMYWLPTLLYLGALPSCIARQIPRDDHDSSPLNEGFEKKVNWALKHFRIPGLAISVVRGEDIFAKGYGISNTETTKPVTEHTLFEGASTTKAFTAAAISLLVDDDKYPNIQWTTPVHDILPEFALEDPWATTHVTLEDILSHRSGLPRHDWIANANLTIQEVISKLRYAALTAPVRTTWQYTNLLYMTAGYLIEKQTGQELKDFLRTRIWEPLNMTETYFTPTDAQEANEDIANGYYVGSDHQCKDAGYPSPKILRGASGVLSSATDYAKWLRAMIHRRPPLSPAGHAAVTSAHSIVLPTVVPPFSSPSSYGFGWFLQSYKGHPVVQHTGAIYGFGSMVIFLPDVELGITILGNNLMSTNAVSSVLAYHIIDEVLNIPEEDRFDWAKEAEKALNVTITPDPRTLYPTIPNPPLHPPLPLTSITGLYTHPAYPTLNFTEKCSQKSIIPPLTNATTVPRLCMFFVDPAELPESLIMEIVHVSGDDWVFGSEYDGLATATKVQVKAGPDGSVERLGIEADGAMAALGEKIWWDKSD</sequence>
<dbReference type="InterPro" id="IPR001466">
    <property type="entry name" value="Beta-lactam-related"/>
</dbReference>
<keyword evidence="1" id="KW-0812">Transmembrane</keyword>
<dbReference type="EMBL" id="MKZY01000007">
    <property type="protein sequence ID" value="OOO06642.1"/>
    <property type="molecule type" value="Genomic_DNA"/>
</dbReference>
<gene>
    <name evidence="3" type="ORF">OAory_01088450</name>
</gene>
<evidence type="ECO:0000259" key="2">
    <source>
        <dbReference type="Pfam" id="PF00144"/>
    </source>
</evidence>
<keyword evidence="3" id="KW-0328">Glycosyltransferase</keyword>
<accession>A0A1S9DC22</accession>
<evidence type="ECO:0000313" key="3">
    <source>
        <dbReference type="EMBL" id="OOO06642.1"/>
    </source>
</evidence>
<keyword evidence="1" id="KW-1133">Transmembrane helix</keyword>
<dbReference type="VEuPathDB" id="FungiDB:AO090011000122"/>
<dbReference type="InterPro" id="IPR012338">
    <property type="entry name" value="Beta-lactam/transpept-like"/>
</dbReference>
<dbReference type="Gene3D" id="3.40.710.10">
    <property type="entry name" value="DD-peptidase/beta-lactamase superfamily"/>
    <property type="match status" value="1"/>
</dbReference>
<comment type="caution">
    <text evidence="3">The sequence shown here is derived from an EMBL/GenBank/DDBJ whole genome shotgun (WGS) entry which is preliminary data.</text>
</comment>
<proteinExistence type="predicted"/>
<dbReference type="AlphaFoldDB" id="A0A1S9DC22"/>
<reference evidence="3 4" key="1">
    <citation type="submission" date="2016-10" db="EMBL/GenBank/DDBJ databases">
        <title>Genome sequencing of Aspergillus oryzae BCC7051.</title>
        <authorList>
            <person name="Thammarongtham C."/>
            <person name="Vorapreeda T."/>
            <person name="Nookaew I."/>
            <person name="Srisuk T."/>
            <person name="Land M."/>
            <person name="Jeennor S."/>
            <person name="Laoteng K."/>
        </authorList>
    </citation>
    <scope>NUCLEOTIDE SEQUENCE [LARGE SCALE GENOMIC DNA]</scope>
    <source>
        <strain evidence="3 4">BCC7051</strain>
    </source>
</reference>
<dbReference type="Proteomes" id="UP000190312">
    <property type="component" value="Unassembled WGS sequence"/>
</dbReference>
<evidence type="ECO:0000313" key="4">
    <source>
        <dbReference type="Proteomes" id="UP000190312"/>
    </source>
</evidence>
<feature type="domain" description="Beta-lactamase-related" evidence="2">
    <location>
        <begin position="575"/>
        <end position="882"/>
    </location>
</feature>
<protein>
    <submittedName>
        <fullName evidence="3">Mannosyltransferase 1, CMT1</fullName>
    </submittedName>
</protein>
<feature type="transmembrane region" description="Helical" evidence="1">
    <location>
        <begin position="21"/>
        <end position="41"/>
    </location>
</feature>
<dbReference type="GO" id="GO:0016757">
    <property type="term" value="F:glycosyltransferase activity"/>
    <property type="evidence" value="ECO:0007669"/>
    <property type="project" value="UniProtKB-KW"/>
</dbReference>
<dbReference type="OrthoDB" id="5946976at2759"/>
<evidence type="ECO:0000256" key="1">
    <source>
        <dbReference type="SAM" id="Phobius"/>
    </source>
</evidence>
<dbReference type="InterPro" id="IPR021047">
    <property type="entry name" value="Mannosyltransferase_CMT1"/>
</dbReference>
<dbReference type="PANTHER" id="PTHR34144:SF5">
    <property type="entry name" value="ALPHA-1,3-MANNOSYLTRANSFERASE CMT1"/>
    <property type="match status" value="1"/>
</dbReference>
<keyword evidence="1" id="KW-0472">Membrane</keyword>
<name>A0A1S9DC22_ASPOZ</name>
<dbReference type="SUPFAM" id="SSF56601">
    <property type="entry name" value="beta-lactamase/transpeptidase-like"/>
    <property type="match status" value="1"/>
</dbReference>
<keyword evidence="3" id="KW-0808">Transferase</keyword>
<dbReference type="Pfam" id="PF00144">
    <property type="entry name" value="Beta-lactamase"/>
    <property type="match status" value="1"/>
</dbReference>